<name>A0A444Y4V1_ARAHY</name>
<feature type="region of interest" description="Disordered" evidence="2">
    <location>
        <begin position="1"/>
        <end position="27"/>
    </location>
</feature>
<feature type="coiled-coil region" evidence="1">
    <location>
        <begin position="73"/>
        <end position="109"/>
    </location>
</feature>
<accession>A0A444Y4V1</accession>
<comment type="caution">
    <text evidence="3">The sequence shown here is derived from an EMBL/GenBank/DDBJ whole genome shotgun (WGS) entry which is preliminary data.</text>
</comment>
<evidence type="ECO:0000256" key="2">
    <source>
        <dbReference type="SAM" id="MobiDB-lite"/>
    </source>
</evidence>
<evidence type="ECO:0000256" key="1">
    <source>
        <dbReference type="SAM" id="Coils"/>
    </source>
</evidence>
<keyword evidence="1" id="KW-0175">Coiled coil</keyword>
<organism evidence="3 4">
    <name type="scientific">Arachis hypogaea</name>
    <name type="common">Peanut</name>
    <dbReference type="NCBI Taxonomy" id="3818"/>
    <lineage>
        <taxon>Eukaryota</taxon>
        <taxon>Viridiplantae</taxon>
        <taxon>Streptophyta</taxon>
        <taxon>Embryophyta</taxon>
        <taxon>Tracheophyta</taxon>
        <taxon>Spermatophyta</taxon>
        <taxon>Magnoliopsida</taxon>
        <taxon>eudicotyledons</taxon>
        <taxon>Gunneridae</taxon>
        <taxon>Pentapetalae</taxon>
        <taxon>rosids</taxon>
        <taxon>fabids</taxon>
        <taxon>Fabales</taxon>
        <taxon>Fabaceae</taxon>
        <taxon>Papilionoideae</taxon>
        <taxon>50 kb inversion clade</taxon>
        <taxon>dalbergioids sensu lato</taxon>
        <taxon>Dalbergieae</taxon>
        <taxon>Pterocarpus clade</taxon>
        <taxon>Arachis</taxon>
    </lineage>
</organism>
<protein>
    <submittedName>
        <fullName evidence="3">Uncharacterized protein</fullName>
    </submittedName>
</protein>
<dbReference type="Proteomes" id="UP000289738">
    <property type="component" value="Chromosome B08"/>
</dbReference>
<gene>
    <name evidence="3" type="ORF">Ahy_B08g092804</name>
</gene>
<keyword evidence="4" id="KW-1185">Reference proteome</keyword>
<dbReference type="AlphaFoldDB" id="A0A444Y4V1"/>
<reference evidence="3 4" key="1">
    <citation type="submission" date="2019-01" db="EMBL/GenBank/DDBJ databases">
        <title>Sequencing of cultivated peanut Arachis hypogaea provides insights into genome evolution and oil improvement.</title>
        <authorList>
            <person name="Chen X."/>
        </authorList>
    </citation>
    <scope>NUCLEOTIDE SEQUENCE [LARGE SCALE GENOMIC DNA]</scope>
    <source>
        <strain evidence="4">cv. Fuhuasheng</strain>
        <tissue evidence="3">Leaves</tissue>
    </source>
</reference>
<evidence type="ECO:0000313" key="3">
    <source>
        <dbReference type="EMBL" id="RYQ96886.1"/>
    </source>
</evidence>
<evidence type="ECO:0000313" key="4">
    <source>
        <dbReference type="Proteomes" id="UP000289738"/>
    </source>
</evidence>
<dbReference type="EMBL" id="SDMP01000018">
    <property type="protein sequence ID" value="RYQ96886.1"/>
    <property type="molecule type" value="Genomic_DNA"/>
</dbReference>
<sequence>MRRGAMSLSTSTGQKLEEIEEQDESSRVLSQNDFIAQVFEKEKSGRVCSVGFGPTPSQLFRSNSHPSGNRVQVEKIQRKLNKLQAELEAKKLKRKAMEDEATIEKKKRKAMKSTLIYLFQRQGEELPPDIATGMSSME</sequence>
<proteinExistence type="predicted"/>